<feature type="region of interest" description="Disordered" evidence="1">
    <location>
        <begin position="406"/>
        <end position="446"/>
    </location>
</feature>
<dbReference type="PANTHER" id="PTHR38422:SF1">
    <property type="entry name" value="SOMETHING ABOUT SILENCING PROTEIN 4"/>
    <property type="match status" value="1"/>
</dbReference>
<feature type="region of interest" description="Disordered" evidence="1">
    <location>
        <begin position="90"/>
        <end position="168"/>
    </location>
</feature>
<keyword evidence="4" id="KW-1185">Reference proteome</keyword>
<evidence type="ECO:0000259" key="2">
    <source>
        <dbReference type="Pfam" id="PF15460"/>
    </source>
</evidence>
<dbReference type="InterPro" id="IPR038988">
    <property type="entry name" value="Sas4"/>
</dbReference>
<sequence>MAITVSRRPEGFQRPHQNQKHAQQASQHQQQQQHRAARMKRPLDPIDNLSDPLKAKRTRIAVEIYARPLAQVLGPSKPVLLKRQLSATQPVQVASSHNPEKPSPPTATNPLPLPTTVPATAAATAAAAAPAPTTARPPQSRPQPPTITPTTTTATTTAPSKQHGLTRNQEKVINSIRHELDRLQPSAADTSSATGPPSRKLRSQEATRFKSELAAYFPEYDEVIGNDPKEQHLFNADTPIIILDTEHESSDTVATSAVAAHQHPTRSRCRPHSSTVRVYSDRLFTDLHTSPLVGSDSLKAEHSSDDLEDPLPDSHFAPSHRRAERLEKSIRNTERGRAQHEKDQIIRLLGELQGHDWLRTMGVNGVTESRRKSFEPARDHFIKGCQTILDKFRSWSQEEKRRKLEKERALAEETDEEEDEDQQEDDVDDSDCSDGSGCTDDVDMVDVENDSGDAVASEDEPPECSDVDAAARQLHDEAMERARYAAARQLHDEAMERARYAASASPRRSRAEPPLTIIDSVPREFTSFFEKRHQRDAALNQGRRRGRTVLAWGHPVPEMSEYSFELPDFFLDEDTLKAHERQKRRDRRQRKQ</sequence>
<dbReference type="EMBL" id="VFLP01000018">
    <property type="protein sequence ID" value="TRX94942.1"/>
    <property type="molecule type" value="Genomic_DNA"/>
</dbReference>
<feature type="compositionally biased region" description="Low complexity" evidence="1">
    <location>
        <begin position="148"/>
        <end position="159"/>
    </location>
</feature>
<dbReference type="PANTHER" id="PTHR38422">
    <property type="entry name" value="SOMETHING ABOUT SILENCING PROTEIN 4"/>
    <property type="match status" value="1"/>
</dbReference>
<gene>
    <name evidence="3" type="ORF">FHL15_004027</name>
</gene>
<protein>
    <recommendedName>
        <fullName evidence="2">Something about silencing protein 4 domain-containing protein</fullName>
    </recommendedName>
</protein>
<feature type="compositionally biased region" description="Pro residues" evidence="1">
    <location>
        <begin position="101"/>
        <end position="115"/>
    </location>
</feature>
<feature type="region of interest" description="Disordered" evidence="1">
    <location>
        <begin position="180"/>
        <end position="205"/>
    </location>
</feature>
<dbReference type="InterPro" id="IPR029184">
    <property type="entry name" value="Sas4_dom"/>
</dbReference>
<dbReference type="STRING" id="2512241.A0A553I417"/>
<feature type="region of interest" description="Disordered" evidence="1">
    <location>
        <begin position="1"/>
        <end position="54"/>
    </location>
</feature>
<feature type="region of interest" description="Disordered" evidence="1">
    <location>
        <begin position="497"/>
        <end position="517"/>
    </location>
</feature>
<dbReference type="AlphaFoldDB" id="A0A553I417"/>
<feature type="region of interest" description="Disordered" evidence="1">
    <location>
        <begin position="294"/>
        <end position="341"/>
    </location>
</feature>
<evidence type="ECO:0000256" key="1">
    <source>
        <dbReference type="SAM" id="MobiDB-lite"/>
    </source>
</evidence>
<feature type="compositionally biased region" description="Low complexity" evidence="1">
    <location>
        <begin position="116"/>
        <end position="138"/>
    </location>
</feature>
<dbReference type="OrthoDB" id="1938992at2759"/>
<dbReference type="Pfam" id="PF15460">
    <property type="entry name" value="SAS4"/>
    <property type="match status" value="1"/>
</dbReference>
<comment type="caution">
    <text evidence="3">The sequence shown here is derived from an EMBL/GenBank/DDBJ whole genome shotgun (WGS) entry which is preliminary data.</text>
</comment>
<feature type="domain" description="Something about silencing protein 4" evidence="2">
    <location>
        <begin position="309"/>
        <end position="404"/>
    </location>
</feature>
<accession>A0A553I417</accession>
<feature type="compositionally biased region" description="Low complexity" evidence="1">
    <location>
        <begin position="20"/>
        <end position="34"/>
    </location>
</feature>
<evidence type="ECO:0000313" key="3">
    <source>
        <dbReference type="EMBL" id="TRX94942.1"/>
    </source>
</evidence>
<feature type="compositionally biased region" description="Basic and acidic residues" evidence="1">
    <location>
        <begin position="324"/>
        <end position="341"/>
    </location>
</feature>
<evidence type="ECO:0000313" key="4">
    <source>
        <dbReference type="Proteomes" id="UP000319160"/>
    </source>
</evidence>
<proteinExistence type="predicted"/>
<reference evidence="4" key="1">
    <citation type="submission" date="2019-06" db="EMBL/GenBank/DDBJ databases">
        <title>Draft genome sequence of the griseofulvin-producing fungus Xylaria cubensis strain G536.</title>
        <authorList>
            <person name="Mead M.E."/>
            <person name="Raja H.A."/>
            <person name="Steenwyk J.L."/>
            <person name="Knowles S.L."/>
            <person name="Oberlies N.H."/>
            <person name="Rokas A."/>
        </authorList>
    </citation>
    <scope>NUCLEOTIDE SEQUENCE [LARGE SCALE GENOMIC DNA]</scope>
    <source>
        <strain evidence="4">G536</strain>
    </source>
</reference>
<name>A0A553I417_9PEZI</name>
<feature type="compositionally biased region" description="Acidic residues" evidence="1">
    <location>
        <begin position="412"/>
        <end position="432"/>
    </location>
</feature>
<organism evidence="3 4">
    <name type="scientific">Xylaria flabelliformis</name>
    <dbReference type="NCBI Taxonomy" id="2512241"/>
    <lineage>
        <taxon>Eukaryota</taxon>
        <taxon>Fungi</taxon>
        <taxon>Dikarya</taxon>
        <taxon>Ascomycota</taxon>
        <taxon>Pezizomycotina</taxon>
        <taxon>Sordariomycetes</taxon>
        <taxon>Xylariomycetidae</taxon>
        <taxon>Xylariales</taxon>
        <taxon>Xylariaceae</taxon>
        <taxon>Xylaria</taxon>
    </lineage>
</organism>
<dbReference type="Proteomes" id="UP000319160">
    <property type="component" value="Unassembled WGS sequence"/>
</dbReference>
<dbReference type="GO" id="GO:0004402">
    <property type="term" value="F:histone acetyltransferase activity"/>
    <property type="evidence" value="ECO:0007669"/>
    <property type="project" value="TreeGrafter"/>
</dbReference>
<dbReference type="GO" id="GO:0033255">
    <property type="term" value="C:SAS acetyltransferase complex"/>
    <property type="evidence" value="ECO:0007669"/>
    <property type="project" value="InterPro"/>
</dbReference>